<evidence type="ECO:0000313" key="9">
    <source>
        <dbReference type="EMBL" id="MDB9222772.1"/>
    </source>
</evidence>
<dbReference type="SUPFAM" id="SSF56935">
    <property type="entry name" value="Porins"/>
    <property type="match status" value="1"/>
</dbReference>
<dbReference type="PROSITE" id="PS52016">
    <property type="entry name" value="TONB_DEPENDENT_REC_3"/>
    <property type="match status" value="1"/>
</dbReference>
<feature type="domain" description="Secretin/TonB short N-terminal" evidence="8">
    <location>
        <begin position="47"/>
        <end position="98"/>
    </location>
</feature>
<evidence type="ECO:0000256" key="4">
    <source>
        <dbReference type="ARBA" id="ARBA00022692"/>
    </source>
</evidence>
<dbReference type="InterPro" id="IPR036942">
    <property type="entry name" value="Beta-barrel_TonB_sf"/>
</dbReference>
<dbReference type="InterPro" id="IPR023996">
    <property type="entry name" value="TonB-dep_OMP_SusC/RagA"/>
</dbReference>
<evidence type="ECO:0000313" key="10">
    <source>
        <dbReference type="Proteomes" id="UP001212263"/>
    </source>
</evidence>
<dbReference type="InterPro" id="IPR011662">
    <property type="entry name" value="Secretin/TonB_short_N"/>
</dbReference>
<keyword evidence="5 7" id="KW-0472">Membrane</keyword>
<keyword evidence="4 7" id="KW-0812">Transmembrane</keyword>
<evidence type="ECO:0000256" key="5">
    <source>
        <dbReference type="ARBA" id="ARBA00023136"/>
    </source>
</evidence>
<dbReference type="SUPFAM" id="SSF49464">
    <property type="entry name" value="Carboxypeptidase regulatory domain-like"/>
    <property type="match status" value="1"/>
</dbReference>
<dbReference type="EMBL" id="JAQMRD010000007">
    <property type="protein sequence ID" value="MDB9222772.1"/>
    <property type="molecule type" value="Genomic_DNA"/>
</dbReference>
<keyword evidence="3 7" id="KW-1134">Transmembrane beta strand</keyword>
<evidence type="ECO:0000256" key="3">
    <source>
        <dbReference type="ARBA" id="ARBA00022452"/>
    </source>
</evidence>
<dbReference type="NCBIfam" id="TIGR04057">
    <property type="entry name" value="SusC_RagA_signa"/>
    <property type="match status" value="1"/>
</dbReference>
<comment type="subcellular location">
    <subcellularLocation>
        <location evidence="1 7">Cell outer membrane</location>
        <topology evidence="1 7">Multi-pass membrane protein</topology>
    </subcellularLocation>
</comment>
<dbReference type="AlphaFoldDB" id="A0AAW6FIM0"/>
<dbReference type="Pfam" id="PF13715">
    <property type="entry name" value="CarbopepD_reg_2"/>
    <property type="match status" value="1"/>
</dbReference>
<evidence type="ECO:0000259" key="8">
    <source>
        <dbReference type="SMART" id="SM00965"/>
    </source>
</evidence>
<organism evidence="9 10">
    <name type="scientific">Odoribacter splanchnicus</name>
    <dbReference type="NCBI Taxonomy" id="28118"/>
    <lineage>
        <taxon>Bacteria</taxon>
        <taxon>Pseudomonadati</taxon>
        <taxon>Bacteroidota</taxon>
        <taxon>Bacteroidia</taxon>
        <taxon>Bacteroidales</taxon>
        <taxon>Odoribacteraceae</taxon>
        <taxon>Odoribacter</taxon>
    </lineage>
</organism>
<comment type="similarity">
    <text evidence="7">Belongs to the TonB-dependent receptor family.</text>
</comment>
<dbReference type="Gene3D" id="2.170.130.10">
    <property type="entry name" value="TonB-dependent receptor, plug domain"/>
    <property type="match status" value="1"/>
</dbReference>
<keyword evidence="2 7" id="KW-0813">Transport</keyword>
<name>A0AAW6FIM0_9BACT</name>
<evidence type="ECO:0000256" key="7">
    <source>
        <dbReference type="PROSITE-ProRule" id="PRU01360"/>
    </source>
</evidence>
<dbReference type="InterPro" id="IPR012910">
    <property type="entry name" value="Plug_dom"/>
</dbReference>
<dbReference type="Proteomes" id="UP001212263">
    <property type="component" value="Unassembled WGS sequence"/>
</dbReference>
<evidence type="ECO:0000256" key="6">
    <source>
        <dbReference type="ARBA" id="ARBA00023237"/>
    </source>
</evidence>
<reference evidence="9" key="1">
    <citation type="submission" date="2023-01" db="EMBL/GenBank/DDBJ databases">
        <title>Human gut microbiome strain richness.</title>
        <authorList>
            <person name="Chen-Liaw A."/>
        </authorList>
    </citation>
    <scope>NUCLEOTIDE SEQUENCE</scope>
    <source>
        <strain evidence="9">RTP21484st1_B7_RTP21484_190118</strain>
    </source>
</reference>
<evidence type="ECO:0000256" key="2">
    <source>
        <dbReference type="ARBA" id="ARBA00022448"/>
    </source>
</evidence>
<dbReference type="Gene3D" id="2.40.170.20">
    <property type="entry name" value="TonB-dependent receptor, beta-barrel domain"/>
    <property type="match status" value="1"/>
</dbReference>
<dbReference type="GO" id="GO:0009279">
    <property type="term" value="C:cell outer membrane"/>
    <property type="evidence" value="ECO:0007669"/>
    <property type="project" value="UniProtKB-SubCell"/>
</dbReference>
<accession>A0AAW6FIM0</accession>
<dbReference type="Pfam" id="PF07715">
    <property type="entry name" value="Plug"/>
    <property type="match status" value="1"/>
</dbReference>
<sequence length="1116" mass="125794">MRLTVFFMFCFIVGGHATGLSQYRLSMKLGDTTFKQLFEEIRKQTGCIVMYSDDMLDKNERVKADFSDESLEQVLDVVLAGKGLRYEKNAEFITIMKAVLPQATEARTITGKVKDTQGNTVPGVSVFIKGTTVGVATDADGLFKLTIPEQKDIVLVFSFVGMKTQEVALKNQKEINIVMEEDAKVMDEVVVTGIFERKKEGFTGSATTVTGEEIKKLTSNNVLRALSMIDPGFRMNVSNVAGSNPNALPDFEMRGQANMGNYDGEDVVIMRGDIDTRPNQPLFVLDGIIGVGISTIIDLDPDRIESITILKDAAAMVVYGSRASNGVVVVETKAPEKGKLRFSYSGNYKYQTPDLSVYHLLNAADKLELERQAGYYDERYTASNASNLQNFYLAKYLDVQRGVNTDWIAQPVRTAFNHRHSFNLEGGDNTLRYKLYFGINQAPGVMKGTGVDTKSGSIDLRYRTNKLLVSNQLSIDFTVGDRTSPYGTFQTYTMLNPYYRIYDENGAISKVLDNHVYSTDGYVSYIGGYSTPTMNPMYNIQFHQKDQNKQFQVRNSFRAEYTPIESLRISADITLTKTEEDLEQFKPSSHTDFEGLAVEDRGSYNWTHNKGTNYNVSLTASYNKVFNSDHLVSVFARYDIDERYTHAAGVNVKVFPNDKMDEVFLGNELTTTSGDEGTNRSIGFVSTVNYSYKQRYAVDGSIRIDGSSEFGRNNRFAPFWSAGVRWNMDKENFIKSLGFVDEFVLRGTYGITGSQGFSPYQSLQMYSYDGMMKLYHSSDVAGSVLMSMGNPDLKWQQTRNWNVGLDFNFFRGFVSGRVEYYKKFTKNTLLDFTLAPSIGFETIKDNLGDIDNKGYELTLRIMPYNNLKKQMNFNIVLNGSHNDNRIARISNALKVRNAEAAEKVTSRPLPKYVEGYSQSIIWGVRSLGIDPTSGREILLTRDGKRTFDWNALDQVPLGDTEPTLQGTLSANFNWKGLSVSLIGGYKFGGQMYNYTLIEKVENANLRMNVDERAFTDRWKKPGDKTFFKGVTTDVNGQSTKASSRFVMDNNEFTLSTLNVSYRFERRYHDFIRKVGLSSASVALYLEDLVRLSTIKMERGIDYPFSRQVSMSLSLVF</sequence>
<keyword evidence="6 7" id="KW-0998">Cell outer membrane</keyword>
<dbReference type="NCBIfam" id="TIGR04056">
    <property type="entry name" value="OMP_RagA_SusC"/>
    <property type="match status" value="1"/>
</dbReference>
<dbReference type="RefSeq" id="WP_272054178.1">
    <property type="nucleotide sequence ID" value="NZ_JAQMRB010000006.1"/>
</dbReference>
<protein>
    <submittedName>
        <fullName evidence="9">SusC/RagA family TonB-linked outer membrane protein</fullName>
    </submittedName>
</protein>
<dbReference type="InterPro" id="IPR039426">
    <property type="entry name" value="TonB-dep_rcpt-like"/>
</dbReference>
<comment type="caution">
    <text evidence="9">The sequence shown here is derived from an EMBL/GenBank/DDBJ whole genome shotgun (WGS) entry which is preliminary data.</text>
</comment>
<dbReference type="InterPro" id="IPR037066">
    <property type="entry name" value="Plug_dom_sf"/>
</dbReference>
<gene>
    <name evidence="9" type="ORF">PN645_07085</name>
</gene>
<proteinExistence type="inferred from homology"/>
<dbReference type="InterPro" id="IPR023997">
    <property type="entry name" value="TonB-dep_OMP_SusC/RagA_CS"/>
</dbReference>
<dbReference type="SMART" id="SM00965">
    <property type="entry name" value="STN"/>
    <property type="match status" value="1"/>
</dbReference>
<dbReference type="Gene3D" id="2.60.40.1120">
    <property type="entry name" value="Carboxypeptidase-like, regulatory domain"/>
    <property type="match status" value="1"/>
</dbReference>
<dbReference type="InterPro" id="IPR008969">
    <property type="entry name" value="CarboxyPept-like_regulatory"/>
</dbReference>
<evidence type="ECO:0000256" key="1">
    <source>
        <dbReference type="ARBA" id="ARBA00004571"/>
    </source>
</evidence>